<dbReference type="PROSITE" id="PS52050">
    <property type="entry name" value="WYL"/>
    <property type="match status" value="1"/>
</dbReference>
<evidence type="ECO:0000313" key="4">
    <source>
        <dbReference type="Proteomes" id="UP000186246"/>
    </source>
</evidence>
<organism evidence="3 4">
    <name type="scientific">Chryseobacterium piscicola</name>
    <dbReference type="NCBI Taxonomy" id="551459"/>
    <lineage>
        <taxon>Bacteria</taxon>
        <taxon>Pseudomonadati</taxon>
        <taxon>Bacteroidota</taxon>
        <taxon>Flavobacteriia</taxon>
        <taxon>Flavobacteriales</taxon>
        <taxon>Weeksellaceae</taxon>
        <taxon>Chryseobacterium group</taxon>
        <taxon>Chryseobacterium</taxon>
    </lineage>
</organism>
<reference evidence="4" key="3">
    <citation type="submission" date="2017-01" db="EMBL/GenBank/DDBJ databases">
        <authorList>
            <person name="Varghese N."/>
            <person name="Submissions S."/>
        </authorList>
    </citation>
    <scope>NUCLEOTIDE SEQUENCE [LARGE SCALE GENOMIC DNA]</scope>
    <source>
        <strain evidence="4">DSM 21068</strain>
    </source>
</reference>
<dbReference type="EMBL" id="FTOJ01000008">
    <property type="protein sequence ID" value="SIS98331.1"/>
    <property type="molecule type" value="Genomic_DNA"/>
</dbReference>
<protein>
    <submittedName>
        <fullName evidence="3">Predicted DNA-binding transcriptional regulator YafY, contains an HTH and WYL domains</fullName>
    </submittedName>
</protein>
<proteinExistence type="predicted"/>
<accession>A0A1N7NJ92</accession>
<sequence length="308" mass="36476">MAQREQIYRLMLLAELLKRKQKGVTYDEAYDYLDQKFRDKGFDLKFSEKTLKRDREQIADILGIESSYSRTEKNFKITEMEIEEGTETVFDNILLIDAYRQTKGNSDIMLFEKRKARGLEHLNGILHAIQNKKIITFNYTKYWDEIPQKRVLEPYALKEFNYRWYLLANEKNKDDFKLKTFGLDRVSSLEITHSTFTKKTIDVELLFKYSFGIISSLDEDPIEIVLSFDAVQGKYIKSLPLHHTQEIMSENAENLVIKLFLVPSFDFIQQILSHGDFVEVISPKNFKNQVVDKIDNMKKRYKKQKPMM</sequence>
<name>A0A1N7NJ92_9FLAO</name>
<dbReference type="PANTHER" id="PTHR34580">
    <property type="match status" value="1"/>
</dbReference>
<gene>
    <name evidence="2" type="ORF">B0A70_14350</name>
    <name evidence="3" type="ORF">SAMN05421796_10852</name>
</gene>
<evidence type="ECO:0000313" key="3">
    <source>
        <dbReference type="EMBL" id="SIS98331.1"/>
    </source>
</evidence>
<keyword evidence="3" id="KW-0238">DNA-binding</keyword>
<dbReference type="RefSeq" id="WP_076452271.1">
    <property type="nucleotide sequence ID" value="NZ_FTOJ01000008.1"/>
</dbReference>
<dbReference type="PANTHER" id="PTHR34580:SF9">
    <property type="entry name" value="SLL5097 PROTEIN"/>
    <property type="match status" value="1"/>
</dbReference>
<evidence type="ECO:0000313" key="2">
    <source>
        <dbReference type="EMBL" id="PQA90509.1"/>
    </source>
</evidence>
<dbReference type="Proteomes" id="UP000186246">
    <property type="component" value="Unassembled WGS sequence"/>
</dbReference>
<dbReference type="EMBL" id="MUGO01000024">
    <property type="protein sequence ID" value="PQA90509.1"/>
    <property type="molecule type" value="Genomic_DNA"/>
</dbReference>
<dbReference type="GO" id="GO:0003677">
    <property type="term" value="F:DNA binding"/>
    <property type="evidence" value="ECO:0007669"/>
    <property type="project" value="UniProtKB-KW"/>
</dbReference>
<dbReference type="InterPro" id="IPR051534">
    <property type="entry name" value="CBASS_pafABC_assoc_protein"/>
</dbReference>
<reference evidence="2 5" key="1">
    <citation type="submission" date="2016-11" db="EMBL/GenBank/DDBJ databases">
        <title>Whole genomes of Flavobacteriaceae.</title>
        <authorList>
            <person name="Stine C."/>
            <person name="Li C."/>
            <person name="Tadesse D."/>
        </authorList>
    </citation>
    <scope>NUCLEOTIDE SEQUENCE [LARGE SCALE GENOMIC DNA]</scope>
    <source>
        <strain evidence="2 5">DSM 21068</strain>
    </source>
</reference>
<evidence type="ECO:0000259" key="1">
    <source>
        <dbReference type="Pfam" id="PF13280"/>
    </source>
</evidence>
<dbReference type="AlphaFoldDB" id="A0A1N7NJ92"/>
<evidence type="ECO:0000313" key="5">
    <source>
        <dbReference type="Proteomes" id="UP000238314"/>
    </source>
</evidence>
<dbReference type="OrthoDB" id="43316at2"/>
<keyword evidence="5" id="KW-1185">Reference proteome</keyword>
<reference evidence="3" key="2">
    <citation type="submission" date="2017-01" db="EMBL/GenBank/DDBJ databases">
        <authorList>
            <person name="Mah S.A."/>
            <person name="Swanson W.J."/>
            <person name="Moy G.W."/>
            <person name="Vacquier V.D."/>
        </authorList>
    </citation>
    <scope>NUCLEOTIDE SEQUENCE [LARGE SCALE GENOMIC DNA]</scope>
    <source>
        <strain evidence="3">DSM 21068</strain>
    </source>
</reference>
<dbReference type="Proteomes" id="UP000238314">
    <property type="component" value="Unassembled WGS sequence"/>
</dbReference>
<dbReference type="STRING" id="551459.SAMN05421796_10852"/>
<dbReference type="Pfam" id="PF13280">
    <property type="entry name" value="WYL"/>
    <property type="match status" value="1"/>
</dbReference>
<dbReference type="InterPro" id="IPR026881">
    <property type="entry name" value="WYL_dom"/>
</dbReference>
<feature type="domain" description="WYL" evidence="1">
    <location>
        <begin position="120"/>
        <end position="191"/>
    </location>
</feature>